<protein>
    <submittedName>
        <fullName evidence="1">Uncharacterized protein</fullName>
    </submittedName>
</protein>
<dbReference type="EMBL" id="GBXM01044171">
    <property type="protein sequence ID" value="JAH64406.1"/>
    <property type="molecule type" value="Transcribed_RNA"/>
</dbReference>
<reference evidence="1" key="1">
    <citation type="submission" date="2014-11" db="EMBL/GenBank/DDBJ databases">
        <authorList>
            <person name="Amaro Gonzalez C."/>
        </authorList>
    </citation>
    <scope>NUCLEOTIDE SEQUENCE</scope>
</reference>
<name>A0A0E9UF23_ANGAN</name>
<accession>A0A0E9UF23</accession>
<organism evidence="1">
    <name type="scientific">Anguilla anguilla</name>
    <name type="common">European freshwater eel</name>
    <name type="synonym">Muraena anguilla</name>
    <dbReference type="NCBI Taxonomy" id="7936"/>
    <lineage>
        <taxon>Eukaryota</taxon>
        <taxon>Metazoa</taxon>
        <taxon>Chordata</taxon>
        <taxon>Craniata</taxon>
        <taxon>Vertebrata</taxon>
        <taxon>Euteleostomi</taxon>
        <taxon>Actinopterygii</taxon>
        <taxon>Neopterygii</taxon>
        <taxon>Teleostei</taxon>
        <taxon>Anguilliformes</taxon>
        <taxon>Anguillidae</taxon>
        <taxon>Anguilla</taxon>
    </lineage>
</organism>
<dbReference type="AlphaFoldDB" id="A0A0E9UF23"/>
<reference evidence="1" key="2">
    <citation type="journal article" date="2015" name="Fish Shellfish Immunol.">
        <title>Early steps in the European eel (Anguilla anguilla)-Vibrio vulnificus interaction in the gills: Role of the RtxA13 toxin.</title>
        <authorList>
            <person name="Callol A."/>
            <person name="Pajuelo D."/>
            <person name="Ebbesson L."/>
            <person name="Teles M."/>
            <person name="MacKenzie S."/>
            <person name="Amaro C."/>
        </authorList>
    </citation>
    <scope>NUCLEOTIDE SEQUENCE</scope>
</reference>
<evidence type="ECO:0000313" key="1">
    <source>
        <dbReference type="EMBL" id="JAH64406.1"/>
    </source>
</evidence>
<proteinExistence type="predicted"/>
<sequence length="31" mass="3363">MTITGTKAGATALVPRDCIFGLGVRVWHFMI</sequence>